<name>A0A0D5YUH6_9FLAO</name>
<dbReference type="PANTHER" id="PTHR30373:SF2">
    <property type="entry name" value="UPF0603 PROTEIN YGCG"/>
    <property type="match status" value="1"/>
</dbReference>
<dbReference type="KEGG" id="mlt:VC82_2416"/>
<proteinExistence type="predicted"/>
<accession>A0A0D5YUH6</accession>
<dbReference type="PROSITE" id="PS51257">
    <property type="entry name" value="PROKAR_LIPOPROTEIN"/>
    <property type="match status" value="1"/>
</dbReference>
<reference evidence="2 3" key="1">
    <citation type="submission" date="2015-03" db="EMBL/GenBank/DDBJ databases">
        <title>Complete genome sequence of Muricauda lutaonensis CC-HSB-11T, isolated from a coastal hot spring.</title>
        <authorList>
            <person name="Kim K.M."/>
        </authorList>
    </citation>
    <scope>NUCLEOTIDE SEQUENCE [LARGE SCALE GENOMIC DNA]</scope>
    <source>
        <strain evidence="2 3">CC-HSB-11</strain>
    </source>
</reference>
<dbReference type="RefSeq" id="WP_045803427.1">
    <property type="nucleotide sequence ID" value="NZ_CP011071.1"/>
</dbReference>
<dbReference type="EMBL" id="CP011071">
    <property type="protein sequence ID" value="AKA35997.1"/>
    <property type="molecule type" value="Genomic_DNA"/>
</dbReference>
<dbReference type="PANTHER" id="PTHR30373">
    <property type="entry name" value="UPF0603 PROTEIN YGCG"/>
    <property type="match status" value="1"/>
</dbReference>
<dbReference type="HOGENOM" id="CLU_035211_3_0_10"/>
<dbReference type="Proteomes" id="UP000032726">
    <property type="component" value="Chromosome"/>
</dbReference>
<protein>
    <recommendedName>
        <fullName evidence="1">TPM domain-containing protein</fullName>
    </recommendedName>
</protein>
<dbReference type="AlphaFoldDB" id="A0A0D5YUH6"/>
<dbReference type="STRING" id="516051.VC82_2416"/>
<organism evidence="2 3">
    <name type="scientific">Flagellimonas lutaonensis</name>
    <dbReference type="NCBI Taxonomy" id="516051"/>
    <lineage>
        <taxon>Bacteria</taxon>
        <taxon>Pseudomonadati</taxon>
        <taxon>Bacteroidota</taxon>
        <taxon>Flavobacteriia</taxon>
        <taxon>Flavobacteriales</taxon>
        <taxon>Flavobacteriaceae</taxon>
        <taxon>Flagellimonas</taxon>
    </lineage>
</organism>
<gene>
    <name evidence="2" type="ORF">VC82_2416</name>
</gene>
<dbReference type="Pfam" id="PF04536">
    <property type="entry name" value="TPM_phosphatase"/>
    <property type="match status" value="1"/>
</dbReference>
<keyword evidence="3" id="KW-1185">Reference proteome</keyword>
<dbReference type="PATRIC" id="fig|516051.4.peg.2480"/>
<evidence type="ECO:0000259" key="1">
    <source>
        <dbReference type="Pfam" id="PF04536"/>
    </source>
</evidence>
<dbReference type="OrthoDB" id="9810918at2"/>
<evidence type="ECO:0000313" key="2">
    <source>
        <dbReference type="EMBL" id="AKA35997.1"/>
    </source>
</evidence>
<evidence type="ECO:0000313" key="3">
    <source>
        <dbReference type="Proteomes" id="UP000032726"/>
    </source>
</evidence>
<dbReference type="InterPro" id="IPR007621">
    <property type="entry name" value="TPM_dom"/>
</dbReference>
<sequence length="181" mass="20785">MKLIFQIILLAFLTISGCKSKHVNESESRSEAPKVVFTEFDLGERDLPKLKREVNDYEFIFTPEQLEKLTLIIRDFEKETTNQIAVVSIDSIGKYTDFDQFAIDLSNYNGVGQKEKDNGLTIVFSKNLKKIRISTGYGTEKILTDEICKNVIDRTIIPEFKNGEYYNGIEKGITELIAKWK</sequence>
<feature type="domain" description="TPM" evidence="1">
    <location>
        <begin position="54"/>
        <end position="178"/>
    </location>
</feature>
<dbReference type="Gene3D" id="3.10.310.50">
    <property type="match status" value="1"/>
</dbReference>